<comment type="caution">
    <text evidence="9">The sequence shown here is derived from an EMBL/GenBank/DDBJ whole genome shotgun (WGS) entry which is preliminary data.</text>
</comment>
<evidence type="ECO:0000256" key="8">
    <source>
        <dbReference type="RuleBase" id="RU364100"/>
    </source>
</evidence>
<evidence type="ECO:0000256" key="5">
    <source>
        <dbReference type="ARBA" id="ARBA00023124"/>
    </source>
</evidence>
<name>A0A8J3B4B4_9BACI</name>
<protein>
    <recommendedName>
        <fullName evidence="8">Abasic site processing protein</fullName>
        <ecNumber evidence="8">3.4.-.-</ecNumber>
    </recommendedName>
</protein>
<keyword evidence="5" id="KW-0190">Covalent protein-DNA linkage</keyword>
<evidence type="ECO:0000256" key="6">
    <source>
        <dbReference type="ARBA" id="ARBA00023125"/>
    </source>
</evidence>
<evidence type="ECO:0000256" key="2">
    <source>
        <dbReference type="ARBA" id="ARBA00022670"/>
    </source>
</evidence>
<accession>A0A8J3B4B4</accession>
<dbReference type="EC" id="3.4.-.-" evidence="8"/>
<dbReference type="GO" id="GO:0006508">
    <property type="term" value="P:proteolysis"/>
    <property type="evidence" value="ECO:0007669"/>
    <property type="project" value="UniProtKB-KW"/>
</dbReference>
<dbReference type="AlphaFoldDB" id="A0A8J3B4B4"/>
<evidence type="ECO:0000256" key="1">
    <source>
        <dbReference type="ARBA" id="ARBA00008136"/>
    </source>
</evidence>
<dbReference type="GO" id="GO:0106300">
    <property type="term" value="P:protein-DNA covalent cross-linking repair"/>
    <property type="evidence" value="ECO:0007669"/>
    <property type="project" value="InterPro"/>
</dbReference>
<dbReference type="Gene3D" id="3.90.1680.10">
    <property type="entry name" value="SOS response associated peptidase-like"/>
    <property type="match status" value="1"/>
</dbReference>
<evidence type="ECO:0000256" key="4">
    <source>
        <dbReference type="ARBA" id="ARBA00022801"/>
    </source>
</evidence>
<sequence length="231" mass="25915">MCGRFLLQTDPVTLGERFDVEMPEELAPRYNIAPGQPVLVIVHDGTRRRAGFVRWGLVPPWAEAPTARHQLINARAETAAEKPAFRRAFLKRRCLIVADGYYEWATADGRKQPYCVRRRDGQPFAFAGLWERWEGEDGAVYTGCAILTTQANALTAPIHSRMPVILPPGAEELWLNRDVTDAARLQRLLGPYPSEELVCYPVSARVNDARYDAPDCVEPLDEAEPSNADQL</sequence>
<evidence type="ECO:0000313" key="9">
    <source>
        <dbReference type="EMBL" id="GGJ94729.1"/>
    </source>
</evidence>
<dbReference type="Pfam" id="PF02586">
    <property type="entry name" value="SRAP"/>
    <property type="match status" value="1"/>
</dbReference>
<reference evidence="9" key="2">
    <citation type="submission" date="2020-09" db="EMBL/GenBank/DDBJ databases">
        <authorList>
            <person name="Sun Q."/>
            <person name="Ohkuma M."/>
        </authorList>
    </citation>
    <scope>NUCLEOTIDE SEQUENCE</scope>
    <source>
        <strain evidence="9">JCM 14719</strain>
    </source>
</reference>
<evidence type="ECO:0000256" key="3">
    <source>
        <dbReference type="ARBA" id="ARBA00022763"/>
    </source>
</evidence>
<dbReference type="Proteomes" id="UP000637720">
    <property type="component" value="Unassembled WGS sequence"/>
</dbReference>
<dbReference type="GO" id="GO:0008233">
    <property type="term" value="F:peptidase activity"/>
    <property type="evidence" value="ECO:0007669"/>
    <property type="project" value="UniProtKB-KW"/>
</dbReference>
<dbReference type="InterPro" id="IPR003738">
    <property type="entry name" value="SRAP"/>
</dbReference>
<dbReference type="GO" id="GO:0003697">
    <property type="term" value="F:single-stranded DNA binding"/>
    <property type="evidence" value="ECO:0007669"/>
    <property type="project" value="InterPro"/>
</dbReference>
<dbReference type="GO" id="GO:0016829">
    <property type="term" value="F:lyase activity"/>
    <property type="evidence" value="ECO:0007669"/>
    <property type="project" value="UniProtKB-KW"/>
</dbReference>
<comment type="similarity">
    <text evidence="1 8">Belongs to the SOS response-associated peptidase family.</text>
</comment>
<keyword evidence="6" id="KW-0238">DNA-binding</keyword>
<keyword evidence="7" id="KW-0456">Lyase</keyword>
<dbReference type="SUPFAM" id="SSF143081">
    <property type="entry name" value="BB1717-like"/>
    <property type="match status" value="1"/>
</dbReference>
<reference evidence="9" key="1">
    <citation type="journal article" date="2014" name="Int. J. Syst. Evol. Microbiol.">
        <title>Complete genome sequence of Corynebacterium casei LMG S-19264T (=DSM 44701T), isolated from a smear-ripened cheese.</title>
        <authorList>
            <consortium name="US DOE Joint Genome Institute (JGI-PGF)"/>
            <person name="Walter F."/>
            <person name="Albersmeier A."/>
            <person name="Kalinowski J."/>
            <person name="Ruckert C."/>
        </authorList>
    </citation>
    <scope>NUCLEOTIDE SEQUENCE</scope>
    <source>
        <strain evidence="9">JCM 14719</strain>
    </source>
</reference>
<keyword evidence="3" id="KW-0227">DNA damage</keyword>
<gene>
    <name evidence="9" type="ORF">GCM10007043_05680</name>
</gene>
<organism evidence="9 10">
    <name type="scientific">Calditerricola satsumensis</name>
    <dbReference type="NCBI Taxonomy" id="373054"/>
    <lineage>
        <taxon>Bacteria</taxon>
        <taxon>Bacillati</taxon>
        <taxon>Bacillota</taxon>
        <taxon>Bacilli</taxon>
        <taxon>Bacillales</taxon>
        <taxon>Bacillaceae</taxon>
        <taxon>Calditerricola</taxon>
    </lineage>
</organism>
<dbReference type="EMBL" id="BMOF01000006">
    <property type="protein sequence ID" value="GGJ94729.1"/>
    <property type="molecule type" value="Genomic_DNA"/>
</dbReference>
<proteinExistence type="inferred from homology"/>
<evidence type="ECO:0000313" key="10">
    <source>
        <dbReference type="Proteomes" id="UP000637720"/>
    </source>
</evidence>
<evidence type="ECO:0000256" key="7">
    <source>
        <dbReference type="ARBA" id="ARBA00023239"/>
    </source>
</evidence>
<keyword evidence="10" id="KW-1185">Reference proteome</keyword>
<keyword evidence="2 8" id="KW-0645">Protease</keyword>
<dbReference type="PANTHER" id="PTHR13604">
    <property type="entry name" value="DC12-RELATED"/>
    <property type="match status" value="1"/>
</dbReference>
<dbReference type="InterPro" id="IPR036590">
    <property type="entry name" value="SRAP-like"/>
</dbReference>
<keyword evidence="4 8" id="KW-0378">Hydrolase</keyword>
<dbReference type="PANTHER" id="PTHR13604:SF0">
    <property type="entry name" value="ABASIC SITE PROCESSING PROTEIN HMCES"/>
    <property type="match status" value="1"/>
</dbReference>
<dbReference type="RefSeq" id="WP_188816730.1">
    <property type="nucleotide sequence ID" value="NZ_BMOF01000006.1"/>
</dbReference>